<dbReference type="GO" id="GO:0004523">
    <property type="term" value="F:RNA-DNA hybrid ribonuclease activity"/>
    <property type="evidence" value="ECO:0007669"/>
    <property type="project" value="InterPro"/>
</dbReference>
<reference evidence="2 3" key="1">
    <citation type="journal article" date="2013" name="Nat. Genet.">
        <title>The high-quality draft genome of peach (Prunus persica) identifies unique patterns of genetic diversity, domestication and genome evolution.</title>
        <authorList>
            <consortium name="International Peach Genome Initiative"/>
            <person name="Verde I."/>
            <person name="Abbott A.G."/>
            <person name="Scalabrin S."/>
            <person name="Jung S."/>
            <person name="Shu S."/>
            <person name="Marroni F."/>
            <person name="Zhebentyayeva T."/>
            <person name="Dettori M.T."/>
            <person name="Grimwood J."/>
            <person name="Cattonaro F."/>
            <person name="Zuccolo A."/>
            <person name="Rossini L."/>
            <person name="Jenkins J."/>
            <person name="Vendramin E."/>
            <person name="Meisel L.A."/>
            <person name="Decroocq V."/>
            <person name="Sosinski B."/>
            <person name="Prochnik S."/>
            <person name="Mitros T."/>
            <person name="Policriti A."/>
            <person name="Cipriani G."/>
            <person name="Dondini L."/>
            <person name="Ficklin S."/>
            <person name="Goodstein D.M."/>
            <person name="Xuan P."/>
            <person name="Del Fabbro C."/>
            <person name="Aramini V."/>
            <person name="Copetti D."/>
            <person name="Gonzalez S."/>
            <person name="Horner D.S."/>
            <person name="Falchi R."/>
            <person name="Lucas S."/>
            <person name="Mica E."/>
            <person name="Maldonado J."/>
            <person name="Lazzari B."/>
            <person name="Bielenberg D."/>
            <person name="Pirona R."/>
            <person name="Miculan M."/>
            <person name="Barakat A."/>
            <person name="Testolin R."/>
            <person name="Stella A."/>
            <person name="Tartarini S."/>
            <person name="Tonutti P."/>
            <person name="Arus P."/>
            <person name="Orellana A."/>
            <person name="Wells C."/>
            <person name="Main D."/>
            <person name="Vizzotto G."/>
            <person name="Silva H."/>
            <person name="Salamini F."/>
            <person name="Schmutz J."/>
            <person name="Morgante M."/>
            <person name="Rokhsar D.S."/>
        </authorList>
    </citation>
    <scope>NUCLEOTIDE SEQUENCE [LARGE SCALE GENOMIC DNA]</scope>
    <source>
        <strain evidence="3">cv. Nemared</strain>
    </source>
</reference>
<name>A0A251NE22_PRUPE</name>
<organism evidence="2 3">
    <name type="scientific">Prunus persica</name>
    <name type="common">Peach</name>
    <name type="synonym">Amygdalus persica</name>
    <dbReference type="NCBI Taxonomy" id="3760"/>
    <lineage>
        <taxon>Eukaryota</taxon>
        <taxon>Viridiplantae</taxon>
        <taxon>Streptophyta</taxon>
        <taxon>Embryophyta</taxon>
        <taxon>Tracheophyta</taxon>
        <taxon>Spermatophyta</taxon>
        <taxon>Magnoliopsida</taxon>
        <taxon>eudicotyledons</taxon>
        <taxon>Gunneridae</taxon>
        <taxon>Pentapetalae</taxon>
        <taxon>rosids</taxon>
        <taxon>fabids</taxon>
        <taxon>Rosales</taxon>
        <taxon>Rosaceae</taxon>
        <taxon>Amygdaloideae</taxon>
        <taxon>Amygdaleae</taxon>
        <taxon>Prunus</taxon>
    </lineage>
</organism>
<dbReference type="PANTHER" id="PTHR47723">
    <property type="entry name" value="OS05G0353850 PROTEIN"/>
    <property type="match status" value="1"/>
</dbReference>
<dbReference type="InterPro" id="IPR002156">
    <property type="entry name" value="RNaseH_domain"/>
</dbReference>
<gene>
    <name evidence="2" type="ORF">PRUPE_7G199700</name>
</gene>
<dbReference type="AlphaFoldDB" id="A0A251NE22"/>
<keyword evidence="3" id="KW-1185">Reference proteome</keyword>
<dbReference type="Proteomes" id="UP000006882">
    <property type="component" value="Chromosome G7"/>
</dbReference>
<dbReference type="InterPro" id="IPR053151">
    <property type="entry name" value="RNase_H-like"/>
</dbReference>
<sequence length="184" mass="20985">MNFLSFSIFVKWELRVEKVNVKGKLNLKEPLRFSGNLPWTLVFTASIWHCWKWRCNSIFNPGYEPPTNPHHTILQFSSEWLDANNVVNAKPTREVIQVHWSSPPTLGNFKLNADGSCKTDSWKICAGGLLRDSNGAWICGFSANIGIGNINEAELWRLFRRLHMAWAMGIRSLILNVISCLLSL</sequence>
<dbReference type="EMBL" id="CM007657">
    <property type="protein sequence ID" value="ONH97598.1"/>
    <property type="molecule type" value="Genomic_DNA"/>
</dbReference>
<dbReference type="Gramene" id="ONH97598">
    <property type="protein sequence ID" value="ONH97598"/>
    <property type="gene ID" value="PRUPE_7G199700"/>
</dbReference>
<evidence type="ECO:0000313" key="2">
    <source>
        <dbReference type="EMBL" id="ONH97598.1"/>
    </source>
</evidence>
<dbReference type="CDD" id="cd06222">
    <property type="entry name" value="RNase_H_like"/>
    <property type="match status" value="1"/>
</dbReference>
<dbReference type="Gene3D" id="3.30.420.10">
    <property type="entry name" value="Ribonuclease H-like superfamily/Ribonuclease H"/>
    <property type="match status" value="1"/>
</dbReference>
<dbReference type="eggNOG" id="KOG1075">
    <property type="taxonomic scope" value="Eukaryota"/>
</dbReference>
<dbReference type="Pfam" id="PF13456">
    <property type="entry name" value="RVT_3"/>
    <property type="match status" value="1"/>
</dbReference>
<feature type="domain" description="RNase H type-1" evidence="1">
    <location>
        <begin position="112"/>
        <end position="176"/>
    </location>
</feature>
<evidence type="ECO:0000313" key="3">
    <source>
        <dbReference type="Proteomes" id="UP000006882"/>
    </source>
</evidence>
<proteinExistence type="predicted"/>
<protein>
    <recommendedName>
        <fullName evidence="1">RNase H type-1 domain-containing protein</fullName>
    </recommendedName>
</protein>
<dbReference type="InterPro" id="IPR036397">
    <property type="entry name" value="RNaseH_sf"/>
</dbReference>
<dbReference type="InterPro" id="IPR044730">
    <property type="entry name" value="RNase_H-like_dom_plant"/>
</dbReference>
<evidence type="ECO:0000259" key="1">
    <source>
        <dbReference type="Pfam" id="PF13456"/>
    </source>
</evidence>
<accession>A0A251NE22</accession>
<dbReference type="GO" id="GO:0003676">
    <property type="term" value="F:nucleic acid binding"/>
    <property type="evidence" value="ECO:0007669"/>
    <property type="project" value="InterPro"/>
</dbReference>
<dbReference type="PANTHER" id="PTHR47723:SF13">
    <property type="entry name" value="PUTATIVE-RELATED"/>
    <property type="match status" value="1"/>
</dbReference>